<dbReference type="OrthoDB" id="9796999at2"/>
<evidence type="ECO:0000313" key="1">
    <source>
        <dbReference type="EMBL" id="RAJ86008.1"/>
    </source>
</evidence>
<gene>
    <name evidence="1" type="ORF">CLV59_102716</name>
</gene>
<dbReference type="Proteomes" id="UP000249819">
    <property type="component" value="Unassembled WGS sequence"/>
</dbReference>
<dbReference type="Pfam" id="PF13376">
    <property type="entry name" value="OmdA"/>
    <property type="match status" value="1"/>
</dbReference>
<proteinExistence type="predicted"/>
<sequence>MEPTFFATPKEFRKWLEKNHEKEKELLVGFYKVGSGKPSMTWSESVDQAICFGWIDAVRKSRDEHSYTIRFTHRKVGSIWSAINIKKVETLQAQGLMHPAGLAIFQKRQEHKSKVYSFEQDKASIVLDPASEKQFKANKTAWKFHSNLAPSYQRVAIWYIISAKREDTRQRRLLEVISYSEKGIRIDYFNKKKA</sequence>
<keyword evidence="2" id="KW-1185">Reference proteome</keyword>
<dbReference type="EMBL" id="QLMA01000002">
    <property type="protein sequence ID" value="RAJ86008.1"/>
    <property type="molecule type" value="Genomic_DNA"/>
</dbReference>
<evidence type="ECO:0000313" key="2">
    <source>
        <dbReference type="Proteomes" id="UP000249819"/>
    </source>
</evidence>
<organism evidence="1 2">
    <name type="scientific">Chitinophaga dinghuensis</name>
    <dbReference type="NCBI Taxonomy" id="1539050"/>
    <lineage>
        <taxon>Bacteria</taxon>
        <taxon>Pseudomonadati</taxon>
        <taxon>Bacteroidota</taxon>
        <taxon>Chitinophagia</taxon>
        <taxon>Chitinophagales</taxon>
        <taxon>Chitinophagaceae</taxon>
        <taxon>Chitinophaga</taxon>
    </lineage>
</organism>
<dbReference type="AlphaFoldDB" id="A0A327W957"/>
<name>A0A327W957_9BACT</name>
<dbReference type="RefSeq" id="WP_111591623.1">
    <property type="nucleotide sequence ID" value="NZ_QLMA01000002.1"/>
</dbReference>
<protein>
    <submittedName>
        <fullName evidence="1">Uncharacterized protein YdeI (YjbR/CyaY-like superfamily)</fullName>
    </submittedName>
</protein>
<accession>A0A327W957</accession>
<reference evidence="1 2" key="1">
    <citation type="submission" date="2018-06" db="EMBL/GenBank/DDBJ databases">
        <title>Genomic Encyclopedia of Archaeal and Bacterial Type Strains, Phase II (KMG-II): from individual species to whole genera.</title>
        <authorList>
            <person name="Goeker M."/>
        </authorList>
    </citation>
    <scope>NUCLEOTIDE SEQUENCE [LARGE SCALE GENOMIC DNA]</scope>
    <source>
        <strain evidence="1 2">DSM 29821</strain>
    </source>
</reference>
<comment type="caution">
    <text evidence="1">The sequence shown here is derived from an EMBL/GenBank/DDBJ whole genome shotgun (WGS) entry which is preliminary data.</text>
</comment>